<evidence type="ECO:0000256" key="1">
    <source>
        <dbReference type="ARBA" id="ARBA00004496"/>
    </source>
</evidence>
<dbReference type="EMBL" id="CARXXK010000003">
    <property type="protein sequence ID" value="CAI6364213.1"/>
    <property type="molecule type" value="Genomic_DNA"/>
</dbReference>
<proteinExistence type="inferred from homology"/>
<dbReference type="CDD" id="cd01796">
    <property type="entry name" value="Ubl_Ddi1_like"/>
    <property type="match status" value="1"/>
</dbReference>
<dbReference type="Pfam" id="PF24669">
    <property type="entry name" value="Ddi2_HDD"/>
    <property type="match status" value="1"/>
</dbReference>
<feature type="domain" description="Ubiquitin-like" evidence="11">
    <location>
        <begin position="1"/>
        <end position="70"/>
    </location>
</feature>
<evidence type="ECO:0000256" key="3">
    <source>
        <dbReference type="ARBA" id="ARBA00022448"/>
    </source>
</evidence>
<dbReference type="SUPFAM" id="SSF50630">
    <property type="entry name" value="Acid proteases"/>
    <property type="match status" value="1"/>
</dbReference>
<dbReference type="InterPro" id="IPR029071">
    <property type="entry name" value="Ubiquitin-like_domsf"/>
</dbReference>
<evidence type="ECO:0000256" key="5">
    <source>
        <dbReference type="ARBA" id="ARBA00022670"/>
    </source>
</evidence>
<dbReference type="GO" id="GO:0004190">
    <property type="term" value="F:aspartic-type endopeptidase activity"/>
    <property type="evidence" value="ECO:0007669"/>
    <property type="project" value="UniProtKB-KW"/>
</dbReference>
<comment type="caution">
    <text evidence="12">The sequence shown here is derived from an EMBL/GenBank/DDBJ whole genome shotgun (WGS) entry which is preliminary data.</text>
</comment>
<feature type="region of interest" description="Disordered" evidence="9">
    <location>
        <begin position="340"/>
        <end position="390"/>
    </location>
</feature>
<evidence type="ECO:0000256" key="8">
    <source>
        <dbReference type="ARBA" id="ARBA00022927"/>
    </source>
</evidence>
<keyword evidence="4" id="KW-0963">Cytoplasm</keyword>
<evidence type="ECO:0000259" key="10">
    <source>
        <dbReference type="PROSITE" id="PS50030"/>
    </source>
</evidence>
<name>A0AAV0X8J6_9HEMI</name>
<keyword evidence="13" id="KW-1185">Reference proteome</keyword>
<dbReference type="InterPro" id="IPR000626">
    <property type="entry name" value="Ubiquitin-like_dom"/>
</dbReference>
<dbReference type="InterPro" id="IPR019103">
    <property type="entry name" value="Peptidase_aspartic_DDI1-type"/>
</dbReference>
<dbReference type="Pfam" id="PF00240">
    <property type="entry name" value="ubiquitin"/>
    <property type="match status" value="1"/>
</dbReference>
<dbReference type="Gene3D" id="2.40.70.10">
    <property type="entry name" value="Acid Proteases"/>
    <property type="match status" value="1"/>
</dbReference>
<reference evidence="12 13" key="1">
    <citation type="submission" date="2023-01" db="EMBL/GenBank/DDBJ databases">
        <authorList>
            <person name="Whitehead M."/>
        </authorList>
    </citation>
    <scope>NUCLEOTIDE SEQUENCE [LARGE SCALE GENOMIC DNA]</scope>
</reference>
<evidence type="ECO:0000256" key="2">
    <source>
        <dbReference type="ARBA" id="ARBA00009136"/>
    </source>
</evidence>
<feature type="domain" description="UBA" evidence="10">
    <location>
        <begin position="391"/>
        <end position="431"/>
    </location>
</feature>
<dbReference type="InterPro" id="IPR033882">
    <property type="entry name" value="DDI1_N"/>
</dbReference>
<dbReference type="PANTHER" id="PTHR15397">
    <property type="entry name" value="SODIUM-GLUCOSE COTRANSPORTER REGULATORY PROTEIN -RELATED"/>
    <property type="match status" value="1"/>
</dbReference>
<accession>A0AAV0X8J6</accession>
<protein>
    <submittedName>
        <fullName evidence="12">Uncharacterized protein</fullName>
    </submittedName>
</protein>
<dbReference type="Gene3D" id="3.10.20.90">
    <property type="entry name" value="Phosphatidylinositol 3-kinase Catalytic Subunit, Chain A, domain 1"/>
    <property type="match status" value="1"/>
</dbReference>
<evidence type="ECO:0000256" key="6">
    <source>
        <dbReference type="ARBA" id="ARBA00022750"/>
    </source>
</evidence>
<dbReference type="SUPFAM" id="SSF46934">
    <property type="entry name" value="UBA-like"/>
    <property type="match status" value="1"/>
</dbReference>
<dbReference type="InterPro" id="IPR009060">
    <property type="entry name" value="UBA-like_sf"/>
</dbReference>
<organism evidence="12 13">
    <name type="scientific">Macrosiphum euphorbiae</name>
    <name type="common">potato aphid</name>
    <dbReference type="NCBI Taxonomy" id="13131"/>
    <lineage>
        <taxon>Eukaryota</taxon>
        <taxon>Metazoa</taxon>
        <taxon>Ecdysozoa</taxon>
        <taxon>Arthropoda</taxon>
        <taxon>Hexapoda</taxon>
        <taxon>Insecta</taxon>
        <taxon>Pterygota</taxon>
        <taxon>Neoptera</taxon>
        <taxon>Paraneoptera</taxon>
        <taxon>Hemiptera</taxon>
        <taxon>Sternorrhyncha</taxon>
        <taxon>Aphidomorpha</taxon>
        <taxon>Aphidoidea</taxon>
        <taxon>Aphididae</taxon>
        <taxon>Macrosiphini</taxon>
        <taxon>Macrosiphum</taxon>
    </lineage>
</organism>
<dbReference type="InterPro" id="IPR021109">
    <property type="entry name" value="Peptidase_aspartic_dom_sf"/>
</dbReference>
<keyword evidence="5" id="KW-0645">Protease</keyword>
<dbReference type="Gene3D" id="1.10.8.10">
    <property type="entry name" value="DNA helicase RuvA subunit, C-terminal domain"/>
    <property type="match status" value="1"/>
</dbReference>
<comment type="similarity">
    <text evidence="2">Belongs to the DDI1 family.</text>
</comment>
<keyword evidence="7" id="KW-0378">Hydrolase</keyword>
<keyword evidence="8" id="KW-0653">Protein transport</keyword>
<dbReference type="AlphaFoldDB" id="A0AAV0X8J6"/>
<dbReference type="CDD" id="cd05479">
    <property type="entry name" value="RP_DDI"/>
    <property type="match status" value="1"/>
</dbReference>
<dbReference type="GO" id="GO:0006508">
    <property type="term" value="P:proteolysis"/>
    <property type="evidence" value="ECO:0007669"/>
    <property type="project" value="UniProtKB-KW"/>
</dbReference>
<dbReference type="Proteomes" id="UP001160148">
    <property type="component" value="Unassembled WGS sequence"/>
</dbReference>
<dbReference type="PANTHER" id="PTHR15397:SF3">
    <property type="entry name" value="DNA DAMAGE INDUCIBLE 1 HOMOLOG 2"/>
    <property type="match status" value="1"/>
</dbReference>
<gene>
    <name evidence="12" type="ORF">MEUPH1_LOCUS19068</name>
</gene>
<feature type="compositionally biased region" description="Basic and acidic residues" evidence="9">
    <location>
        <begin position="359"/>
        <end position="377"/>
    </location>
</feature>
<feature type="compositionally biased region" description="Low complexity" evidence="9">
    <location>
        <begin position="378"/>
        <end position="390"/>
    </location>
</feature>
<keyword evidence="3" id="KW-0813">Transport</keyword>
<dbReference type="PROSITE" id="PS50053">
    <property type="entry name" value="UBIQUITIN_2"/>
    <property type="match status" value="1"/>
</dbReference>
<sequence>MKVTVTTHGDNLIVLDVSEDLELINFKALCEVETGIPSQETGLTHNGQLLVDDFSTMKNLGVREGDVIIIQRVASTATPMDHSFSSPSNSNMLPQFDFSRIQVPGSSNSNNPGTNRQHQMQDAEYVRNLFLSSPEQLALLKQNNPRLADALSSNKIEEFSKVMAEQMEERNKREDQRIKMMKAHPFDSEAQKLIAEEIRQKNVEANMEAAMEYNPEMFGTVVMLYINCKVDGYPVKAFIDSGAQTTIMSSACAERCNIMRLVDNRWAGIAKGVGVQKIIGRIHMVQVAIENDFLTTSFSVLEDQPMDMLLGLDMLKRHQCCIDLKHNVLKIGTTGTETPFLPENELPDCGRLTTSSDYDGSKKEEKELKKAIDESKKMNQSSGSSSNSSQSFKETDIIELINLGFSREQVIQELKRFNGNKNEAMASLFAKILKF</sequence>
<dbReference type="InterPro" id="IPR015940">
    <property type="entry name" value="UBA"/>
</dbReference>
<comment type="subcellular location">
    <subcellularLocation>
        <location evidence="1">Cytoplasm</location>
    </subcellularLocation>
</comment>
<dbReference type="PROSITE" id="PS50030">
    <property type="entry name" value="UBA"/>
    <property type="match status" value="1"/>
</dbReference>
<dbReference type="SUPFAM" id="SSF54236">
    <property type="entry name" value="Ubiquitin-like"/>
    <property type="match status" value="1"/>
</dbReference>
<dbReference type="GO" id="GO:0005737">
    <property type="term" value="C:cytoplasm"/>
    <property type="evidence" value="ECO:0007669"/>
    <property type="project" value="UniProtKB-SubCell"/>
</dbReference>
<dbReference type="InterPro" id="IPR057273">
    <property type="entry name" value="Ddi1/2_HDD"/>
</dbReference>
<evidence type="ECO:0000256" key="4">
    <source>
        <dbReference type="ARBA" id="ARBA00022490"/>
    </source>
</evidence>
<evidence type="ECO:0000259" key="11">
    <source>
        <dbReference type="PROSITE" id="PS50053"/>
    </source>
</evidence>
<dbReference type="Pfam" id="PF09668">
    <property type="entry name" value="Asp_protease"/>
    <property type="match status" value="1"/>
</dbReference>
<dbReference type="FunFam" id="2.40.70.10:FF:000005">
    <property type="entry name" value="DNA damage inducible 1 homolog 2"/>
    <property type="match status" value="1"/>
</dbReference>
<keyword evidence="6" id="KW-0064">Aspartyl protease</keyword>
<evidence type="ECO:0000313" key="13">
    <source>
        <dbReference type="Proteomes" id="UP001160148"/>
    </source>
</evidence>
<dbReference type="GO" id="GO:0015031">
    <property type="term" value="P:protein transport"/>
    <property type="evidence" value="ECO:0007669"/>
    <property type="project" value="UniProtKB-KW"/>
</dbReference>
<evidence type="ECO:0000313" key="12">
    <source>
        <dbReference type="EMBL" id="CAI6364213.1"/>
    </source>
</evidence>
<evidence type="ECO:0000256" key="9">
    <source>
        <dbReference type="SAM" id="MobiDB-lite"/>
    </source>
</evidence>
<evidence type="ECO:0000256" key="7">
    <source>
        <dbReference type="ARBA" id="ARBA00022801"/>
    </source>
</evidence>